<keyword evidence="4 7" id="KW-0812">Transmembrane</keyword>
<dbReference type="NCBIfam" id="TIGR00786">
    <property type="entry name" value="dctM"/>
    <property type="match status" value="1"/>
</dbReference>
<keyword evidence="10" id="KW-1185">Reference proteome</keyword>
<evidence type="ECO:0000259" key="8">
    <source>
        <dbReference type="Pfam" id="PF06808"/>
    </source>
</evidence>
<comment type="subcellular location">
    <subcellularLocation>
        <location evidence="1">Cell inner membrane</location>
        <topology evidence="1">Multi-pass membrane protein</topology>
    </subcellularLocation>
</comment>
<accession>A0A7J0BT95</accession>
<dbReference type="Pfam" id="PF06808">
    <property type="entry name" value="DctM"/>
    <property type="match status" value="1"/>
</dbReference>
<feature type="transmembrane region" description="Helical" evidence="7">
    <location>
        <begin position="12"/>
        <end position="38"/>
    </location>
</feature>
<dbReference type="AlphaFoldDB" id="A0A7J0BT95"/>
<evidence type="ECO:0000256" key="7">
    <source>
        <dbReference type="SAM" id="Phobius"/>
    </source>
</evidence>
<evidence type="ECO:0000256" key="5">
    <source>
        <dbReference type="ARBA" id="ARBA00022989"/>
    </source>
</evidence>
<keyword evidence="3" id="KW-0997">Cell inner membrane</keyword>
<evidence type="ECO:0000256" key="3">
    <source>
        <dbReference type="ARBA" id="ARBA00022519"/>
    </source>
</evidence>
<feature type="transmembrane region" description="Helical" evidence="7">
    <location>
        <begin position="223"/>
        <end position="241"/>
    </location>
</feature>
<sequence>MESLIQDPALWAVLLFVTPLLLRVPIAVALGGAALAVAYRWDLGYEMLSYNIYAGVAKFPLLAIPFFILAGIIMERAGIAARIVDLMKALVGSMTGGLGIATVAVATFWGAVSGSGPATVAALGLILIPGMACAGYDKRFATAVVSVTSGLAIVIPPSIAFIVYGGVANVSVPALFAAGFIPGILVALCLAGSVWLTSWRHGYRGSCGPGEEPARVWPALRRAFWGVMTPVIILGGIYGGVFTPTEAAAVAVFYGLFVGVFVYRTIRSVRELFEIFAATMHGTAVVMIVVTCAGLFSWVGATVGLVEKGSAVLLGASDSQWVILFMINAILLLAGMVLDAISIYYVFLPVMLPLIHHFGWDPIWFGVMMTVNLAVGQVTPPVAVNLYVGANISGLTMEEIARPALPLIFAALIALAFIVAFPDLSTFLPRLLGLE</sequence>
<name>A0A7J0BT95_9BACT</name>
<feature type="domain" description="TRAP C4-dicarboxylate transport system permease DctM subunit" evidence="8">
    <location>
        <begin position="15"/>
        <end position="423"/>
    </location>
</feature>
<feature type="transmembrane region" description="Helical" evidence="7">
    <location>
        <begin position="50"/>
        <end position="74"/>
    </location>
</feature>
<feature type="transmembrane region" description="Helical" evidence="7">
    <location>
        <begin position="321"/>
        <end position="347"/>
    </location>
</feature>
<evidence type="ECO:0000313" key="10">
    <source>
        <dbReference type="Proteomes" id="UP000503820"/>
    </source>
</evidence>
<feature type="transmembrane region" description="Helical" evidence="7">
    <location>
        <begin position="118"/>
        <end position="136"/>
    </location>
</feature>
<comment type="caution">
    <text evidence="9">The sequence shown here is derived from an EMBL/GenBank/DDBJ whole genome shotgun (WGS) entry which is preliminary data.</text>
</comment>
<gene>
    <name evidence="9" type="primary">dctM_1</name>
    <name evidence="9" type="ORF">DSM19430T_10850</name>
</gene>
<keyword evidence="6 7" id="KW-0472">Membrane</keyword>
<feature type="transmembrane region" description="Helical" evidence="7">
    <location>
        <begin position="247"/>
        <end position="263"/>
    </location>
</feature>
<dbReference type="EMBL" id="BLVP01000006">
    <property type="protein sequence ID" value="GFM36401.1"/>
    <property type="molecule type" value="Genomic_DNA"/>
</dbReference>
<dbReference type="InterPro" id="IPR010656">
    <property type="entry name" value="DctM"/>
</dbReference>
<dbReference type="InterPro" id="IPR004681">
    <property type="entry name" value="TRAP_DctM"/>
</dbReference>
<evidence type="ECO:0000256" key="4">
    <source>
        <dbReference type="ARBA" id="ARBA00022692"/>
    </source>
</evidence>
<feature type="transmembrane region" description="Helical" evidence="7">
    <location>
        <begin position="400"/>
        <end position="421"/>
    </location>
</feature>
<dbReference type="RefSeq" id="WP_174409085.1">
    <property type="nucleotide sequence ID" value="NZ_BLVP01000006.1"/>
</dbReference>
<dbReference type="GO" id="GO:0005886">
    <property type="term" value="C:plasma membrane"/>
    <property type="evidence" value="ECO:0007669"/>
    <property type="project" value="UniProtKB-SubCell"/>
</dbReference>
<feature type="transmembrane region" description="Helical" evidence="7">
    <location>
        <begin position="359"/>
        <end position="380"/>
    </location>
</feature>
<feature type="transmembrane region" description="Helical" evidence="7">
    <location>
        <begin position="173"/>
        <end position="196"/>
    </location>
</feature>
<feature type="transmembrane region" description="Helical" evidence="7">
    <location>
        <begin position="143"/>
        <end position="167"/>
    </location>
</feature>
<protein>
    <submittedName>
        <fullName evidence="9">C4-dicarboxylate ABC transporter</fullName>
    </submittedName>
</protein>
<evidence type="ECO:0000313" key="9">
    <source>
        <dbReference type="EMBL" id="GFM36401.1"/>
    </source>
</evidence>
<proteinExistence type="predicted"/>
<reference evidence="9 10" key="1">
    <citation type="submission" date="2020-05" db="EMBL/GenBank/DDBJ databases">
        <title>Draft genome sequence of Desulfovibrio psychrotolerans JS1T.</title>
        <authorList>
            <person name="Ueno A."/>
            <person name="Tamazawa S."/>
            <person name="Tamamura S."/>
            <person name="Murakami T."/>
            <person name="Kiyama T."/>
            <person name="Inomata H."/>
            <person name="Amano Y."/>
            <person name="Miyakawa K."/>
            <person name="Tamaki H."/>
            <person name="Naganuma T."/>
            <person name="Kaneko K."/>
        </authorList>
    </citation>
    <scope>NUCLEOTIDE SEQUENCE [LARGE SCALE GENOMIC DNA]</scope>
    <source>
        <strain evidence="9 10">JS1</strain>
    </source>
</reference>
<keyword evidence="2" id="KW-1003">Cell membrane</keyword>
<dbReference type="PANTHER" id="PTHR33362">
    <property type="entry name" value="SIALIC ACID TRAP TRANSPORTER PERMEASE PROTEIN SIAT-RELATED"/>
    <property type="match status" value="1"/>
</dbReference>
<keyword evidence="5 7" id="KW-1133">Transmembrane helix</keyword>
<feature type="transmembrane region" description="Helical" evidence="7">
    <location>
        <begin position="275"/>
        <end position="301"/>
    </location>
</feature>
<dbReference type="PIRSF" id="PIRSF006066">
    <property type="entry name" value="HI0050"/>
    <property type="match status" value="1"/>
</dbReference>
<dbReference type="GO" id="GO:0022857">
    <property type="term" value="F:transmembrane transporter activity"/>
    <property type="evidence" value="ECO:0007669"/>
    <property type="project" value="TreeGrafter"/>
</dbReference>
<dbReference type="Proteomes" id="UP000503820">
    <property type="component" value="Unassembled WGS sequence"/>
</dbReference>
<evidence type="ECO:0000256" key="1">
    <source>
        <dbReference type="ARBA" id="ARBA00004429"/>
    </source>
</evidence>
<evidence type="ECO:0000256" key="6">
    <source>
        <dbReference type="ARBA" id="ARBA00023136"/>
    </source>
</evidence>
<feature type="transmembrane region" description="Helical" evidence="7">
    <location>
        <begin position="86"/>
        <end position="112"/>
    </location>
</feature>
<organism evidence="9 10">
    <name type="scientific">Desulfovibrio psychrotolerans</name>
    <dbReference type="NCBI Taxonomy" id="415242"/>
    <lineage>
        <taxon>Bacteria</taxon>
        <taxon>Pseudomonadati</taxon>
        <taxon>Thermodesulfobacteriota</taxon>
        <taxon>Desulfovibrionia</taxon>
        <taxon>Desulfovibrionales</taxon>
        <taxon>Desulfovibrionaceae</taxon>
        <taxon>Desulfovibrio</taxon>
    </lineage>
</organism>
<evidence type="ECO:0000256" key="2">
    <source>
        <dbReference type="ARBA" id="ARBA00022475"/>
    </source>
</evidence>